<reference evidence="2" key="2">
    <citation type="journal article" date="2015" name="Fish Shellfish Immunol.">
        <title>Early steps in the European eel (Anguilla anguilla)-Vibrio vulnificus interaction in the gills: Role of the RtxA13 toxin.</title>
        <authorList>
            <person name="Callol A."/>
            <person name="Pajuelo D."/>
            <person name="Ebbesson L."/>
            <person name="Teles M."/>
            <person name="MacKenzie S."/>
            <person name="Amaro C."/>
        </authorList>
    </citation>
    <scope>NUCLEOTIDE SEQUENCE</scope>
</reference>
<evidence type="ECO:0000313" key="2">
    <source>
        <dbReference type="EMBL" id="JAH19054.1"/>
    </source>
</evidence>
<accession>A0A0E9QQG3</accession>
<dbReference type="AlphaFoldDB" id="A0A0E9QQG3"/>
<feature type="region of interest" description="Disordered" evidence="1">
    <location>
        <begin position="1"/>
        <end position="20"/>
    </location>
</feature>
<evidence type="ECO:0000256" key="1">
    <source>
        <dbReference type="SAM" id="MobiDB-lite"/>
    </source>
</evidence>
<dbReference type="EMBL" id="GBXM01089523">
    <property type="protein sequence ID" value="JAH19054.1"/>
    <property type="molecule type" value="Transcribed_RNA"/>
</dbReference>
<reference evidence="2" key="1">
    <citation type="submission" date="2014-11" db="EMBL/GenBank/DDBJ databases">
        <authorList>
            <person name="Amaro Gonzalez C."/>
        </authorList>
    </citation>
    <scope>NUCLEOTIDE SEQUENCE</scope>
</reference>
<organism evidence="2">
    <name type="scientific">Anguilla anguilla</name>
    <name type="common">European freshwater eel</name>
    <name type="synonym">Muraena anguilla</name>
    <dbReference type="NCBI Taxonomy" id="7936"/>
    <lineage>
        <taxon>Eukaryota</taxon>
        <taxon>Metazoa</taxon>
        <taxon>Chordata</taxon>
        <taxon>Craniata</taxon>
        <taxon>Vertebrata</taxon>
        <taxon>Euteleostomi</taxon>
        <taxon>Actinopterygii</taxon>
        <taxon>Neopterygii</taxon>
        <taxon>Teleostei</taxon>
        <taxon>Anguilliformes</taxon>
        <taxon>Anguillidae</taxon>
        <taxon>Anguilla</taxon>
    </lineage>
</organism>
<sequence length="20" mass="2238">MASNHARFLFPTADSQEAMI</sequence>
<proteinExistence type="predicted"/>
<protein>
    <submittedName>
        <fullName evidence="2">Uncharacterized protein</fullName>
    </submittedName>
</protein>
<name>A0A0E9QQG3_ANGAN</name>